<reference evidence="1" key="1">
    <citation type="submission" date="2022-03" db="EMBL/GenBank/DDBJ databases">
        <authorList>
            <person name="Sayadi A."/>
        </authorList>
    </citation>
    <scope>NUCLEOTIDE SEQUENCE</scope>
</reference>
<proteinExistence type="predicted"/>
<dbReference type="AlphaFoldDB" id="A0A9P0KIX6"/>
<dbReference type="InterPro" id="IPR036397">
    <property type="entry name" value="RNaseH_sf"/>
</dbReference>
<organism evidence="1 2">
    <name type="scientific">Acanthoscelides obtectus</name>
    <name type="common">Bean weevil</name>
    <name type="synonym">Bruchus obtectus</name>
    <dbReference type="NCBI Taxonomy" id="200917"/>
    <lineage>
        <taxon>Eukaryota</taxon>
        <taxon>Metazoa</taxon>
        <taxon>Ecdysozoa</taxon>
        <taxon>Arthropoda</taxon>
        <taxon>Hexapoda</taxon>
        <taxon>Insecta</taxon>
        <taxon>Pterygota</taxon>
        <taxon>Neoptera</taxon>
        <taxon>Endopterygota</taxon>
        <taxon>Coleoptera</taxon>
        <taxon>Polyphaga</taxon>
        <taxon>Cucujiformia</taxon>
        <taxon>Chrysomeloidea</taxon>
        <taxon>Chrysomelidae</taxon>
        <taxon>Bruchinae</taxon>
        <taxon>Bruchini</taxon>
        <taxon>Acanthoscelides</taxon>
    </lineage>
</organism>
<accession>A0A9P0KIX6</accession>
<evidence type="ECO:0000313" key="2">
    <source>
        <dbReference type="Proteomes" id="UP001152888"/>
    </source>
</evidence>
<dbReference type="OrthoDB" id="25402at2759"/>
<sequence length="128" mass="14294">MFSDETRFNLHHSDGRVLVWRQAGERYDEENTGPQEAFGGGCITVWAGVVNNGKTELFISNRIVDAAVHRDNILNNIVVPFAQDGGGEDFVIIDDKTRPHRALTGINFLAKDRYITASAIKVSRLKHN</sequence>
<dbReference type="Proteomes" id="UP001152888">
    <property type="component" value="Unassembled WGS sequence"/>
</dbReference>
<keyword evidence="2" id="KW-1185">Reference proteome</keyword>
<evidence type="ECO:0000313" key="1">
    <source>
        <dbReference type="EMBL" id="CAH1976406.1"/>
    </source>
</evidence>
<name>A0A9P0KIX6_ACAOB</name>
<dbReference type="EMBL" id="CAKOFQ010006847">
    <property type="protein sequence ID" value="CAH1976406.1"/>
    <property type="molecule type" value="Genomic_DNA"/>
</dbReference>
<comment type="caution">
    <text evidence="1">The sequence shown here is derived from an EMBL/GenBank/DDBJ whole genome shotgun (WGS) entry which is preliminary data.</text>
</comment>
<gene>
    <name evidence="1" type="ORF">ACAOBT_LOCUS12128</name>
</gene>
<dbReference type="GO" id="GO:0003676">
    <property type="term" value="F:nucleic acid binding"/>
    <property type="evidence" value="ECO:0007669"/>
    <property type="project" value="InterPro"/>
</dbReference>
<protein>
    <submittedName>
        <fullName evidence="1">Uncharacterized protein</fullName>
    </submittedName>
</protein>
<dbReference type="Gene3D" id="3.30.420.10">
    <property type="entry name" value="Ribonuclease H-like superfamily/Ribonuclease H"/>
    <property type="match status" value="1"/>
</dbReference>